<dbReference type="PANTHER" id="PTHR43141">
    <property type="entry name" value="CYTOCHROME BD2 SUBUNIT II"/>
    <property type="match status" value="1"/>
</dbReference>
<evidence type="ECO:0000256" key="3">
    <source>
        <dbReference type="ARBA" id="ARBA00022475"/>
    </source>
</evidence>
<sequence>MDLLSASPPSAVLLSLFVVGYLVLAGSDIGLGMLMPHVARTPAERRRVAAAIAPYFLASEVWLVAALGVMAGLFPVLEHHVVGALWPVLVVLLAGWLFRDAGLWFRGQVDSARWRFACDTAIVTGSWTLALCWGLVLAGLLGGGASLNPFTVLGAVAVVWLFALRGAAFGAERLVGPDDESGAESADAAARATRTLARVALGTVAATAAVAAVAAAGTGSDGAGSGGSDGLVLTGPGIAVLLVTVLLAALGATSGLSGPILSRHTSALAIAVPGLLVALCAQLPVADMPGMTGVFVWSTLLPAVPVMLIGQVWLYRMTRRPAVPASFFA</sequence>
<feature type="transmembrane region" description="Helical" evidence="7">
    <location>
        <begin position="265"/>
        <end position="285"/>
    </location>
</feature>
<evidence type="ECO:0000256" key="6">
    <source>
        <dbReference type="ARBA" id="ARBA00023136"/>
    </source>
</evidence>
<dbReference type="EMBL" id="JACHDO010000001">
    <property type="protein sequence ID" value="MBB5492490.1"/>
    <property type="molecule type" value="Genomic_DNA"/>
</dbReference>
<dbReference type="GO" id="GO:0019646">
    <property type="term" value="P:aerobic electron transport chain"/>
    <property type="evidence" value="ECO:0007669"/>
    <property type="project" value="TreeGrafter"/>
</dbReference>
<evidence type="ECO:0000256" key="5">
    <source>
        <dbReference type="ARBA" id="ARBA00022989"/>
    </source>
</evidence>
<evidence type="ECO:0000256" key="2">
    <source>
        <dbReference type="ARBA" id="ARBA00007543"/>
    </source>
</evidence>
<organism evidence="8 9">
    <name type="scientific">Nocardiopsis metallicus</name>
    <dbReference type="NCBI Taxonomy" id="179819"/>
    <lineage>
        <taxon>Bacteria</taxon>
        <taxon>Bacillati</taxon>
        <taxon>Actinomycetota</taxon>
        <taxon>Actinomycetes</taxon>
        <taxon>Streptosporangiales</taxon>
        <taxon>Nocardiopsidaceae</taxon>
        <taxon>Nocardiopsis</taxon>
    </lineage>
</organism>
<protein>
    <submittedName>
        <fullName evidence="8">Cytochrome bd-type quinol oxidase subunit 2</fullName>
    </submittedName>
</protein>
<dbReference type="InterPro" id="IPR003317">
    <property type="entry name" value="Cyt-d_oxidase_su2"/>
</dbReference>
<feature type="transmembrane region" description="Helical" evidence="7">
    <location>
        <begin position="120"/>
        <end position="141"/>
    </location>
</feature>
<evidence type="ECO:0000256" key="7">
    <source>
        <dbReference type="SAM" id="Phobius"/>
    </source>
</evidence>
<comment type="similarity">
    <text evidence="2">Belongs to the cytochrome ubiquinol oxidase subunit 2 family.</text>
</comment>
<dbReference type="GO" id="GO:0005886">
    <property type="term" value="C:plasma membrane"/>
    <property type="evidence" value="ECO:0007669"/>
    <property type="project" value="UniProtKB-SubCell"/>
</dbReference>
<feature type="transmembrane region" description="Helical" evidence="7">
    <location>
        <begin position="80"/>
        <end position="99"/>
    </location>
</feature>
<comment type="subcellular location">
    <subcellularLocation>
        <location evidence="1">Cell membrane</location>
        <topology evidence="1">Multi-pass membrane protein</topology>
    </subcellularLocation>
</comment>
<accession>A0A840W666</accession>
<keyword evidence="3" id="KW-1003">Cell membrane</keyword>
<reference evidence="8 9" key="1">
    <citation type="submission" date="2020-08" db="EMBL/GenBank/DDBJ databases">
        <title>Sequencing the genomes of 1000 actinobacteria strains.</title>
        <authorList>
            <person name="Klenk H.-P."/>
        </authorList>
    </citation>
    <scope>NUCLEOTIDE SEQUENCE [LARGE SCALE GENOMIC DNA]</scope>
    <source>
        <strain evidence="8 9">DSM 44598</strain>
    </source>
</reference>
<feature type="transmembrane region" description="Helical" evidence="7">
    <location>
        <begin position="291"/>
        <end position="315"/>
    </location>
</feature>
<feature type="transmembrane region" description="Helical" evidence="7">
    <location>
        <begin position="48"/>
        <end position="74"/>
    </location>
</feature>
<keyword evidence="4 7" id="KW-0812">Transmembrane</keyword>
<proteinExistence type="inferred from homology"/>
<dbReference type="GO" id="GO:0016682">
    <property type="term" value="F:oxidoreductase activity, acting on diphenols and related substances as donors, oxygen as acceptor"/>
    <property type="evidence" value="ECO:0007669"/>
    <property type="project" value="TreeGrafter"/>
</dbReference>
<evidence type="ECO:0000313" key="9">
    <source>
        <dbReference type="Proteomes" id="UP000579647"/>
    </source>
</evidence>
<dbReference type="Proteomes" id="UP000579647">
    <property type="component" value="Unassembled WGS sequence"/>
</dbReference>
<dbReference type="AlphaFoldDB" id="A0A840W666"/>
<keyword evidence="5 7" id="KW-1133">Transmembrane helix</keyword>
<dbReference type="PANTHER" id="PTHR43141:SF4">
    <property type="entry name" value="CYTOCHROME BD2 SUBUNIT II"/>
    <property type="match status" value="1"/>
</dbReference>
<feature type="transmembrane region" description="Helical" evidence="7">
    <location>
        <begin position="231"/>
        <end position="253"/>
    </location>
</feature>
<dbReference type="RefSeq" id="WP_184365932.1">
    <property type="nucleotide sequence ID" value="NZ_BAAAKM010000050.1"/>
</dbReference>
<keyword evidence="6 7" id="KW-0472">Membrane</keyword>
<dbReference type="GO" id="GO:0009055">
    <property type="term" value="F:electron transfer activity"/>
    <property type="evidence" value="ECO:0007669"/>
    <property type="project" value="TreeGrafter"/>
</dbReference>
<keyword evidence="9" id="KW-1185">Reference proteome</keyword>
<evidence type="ECO:0000256" key="4">
    <source>
        <dbReference type="ARBA" id="ARBA00022692"/>
    </source>
</evidence>
<feature type="transmembrane region" description="Helical" evidence="7">
    <location>
        <begin position="199"/>
        <end position="219"/>
    </location>
</feature>
<name>A0A840W666_9ACTN</name>
<gene>
    <name evidence="8" type="ORF">HNR07_003627</name>
</gene>
<comment type="caution">
    <text evidence="8">The sequence shown here is derived from an EMBL/GenBank/DDBJ whole genome shotgun (WGS) entry which is preliminary data.</text>
</comment>
<evidence type="ECO:0000313" key="8">
    <source>
        <dbReference type="EMBL" id="MBB5492490.1"/>
    </source>
</evidence>
<evidence type="ECO:0000256" key="1">
    <source>
        <dbReference type="ARBA" id="ARBA00004651"/>
    </source>
</evidence>
<feature type="transmembrane region" description="Helical" evidence="7">
    <location>
        <begin position="12"/>
        <end position="36"/>
    </location>
</feature>
<dbReference type="Pfam" id="PF02322">
    <property type="entry name" value="Cyt_bd_oxida_II"/>
    <property type="match status" value="1"/>
</dbReference>
<dbReference type="GO" id="GO:0070069">
    <property type="term" value="C:cytochrome complex"/>
    <property type="evidence" value="ECO:0007669"/>
    <property type="project" value="TreeGrafter"/>
</dbReference>
<feature type="transmembrane region" description="Helical" evidence="7">
    <location>
        <begin position="147"/>
        <end position="164"/>
    </location>
</feature>